<proteinExistence type="predicted"/>
<dbReference type="EMBL" id="AWWI01000042">
    <property type="protein sequence ID" value="PIL21319.1"/>
    <property type="molecule type" value="Genomic_DNA"/>
</dbReference>
<keyword evidence="2" id="KW-1185">Reference proteome</keyword>
<comment type="caution">
    <text evidence="1">The sequence shown here is derived from an EMBL/GenBank/DDBJ whole genome shotgun (WGS) entry which is preliminary data.</text>
</comment>
<name>A0A2G8RID2_9RHOB</name>
<evidence type="ECO:0000313" key="1">
    <source>
        <dbReference type="EMBL" id="PIL21319.1"/>
    </source>
</evidence>
<dbReference type="AlphaFoldDB" id="A0A2G8RID2"/>
<accession>A0A2G8RID2</accession>
<organism evidence="1 2">
    <name type="scientific">Puniceibacterium antarcticum</name>
    <dbReference type="NCBI Taxonomy" id="1206336"/>
    <lineage>
        <taxon>Bacteria</taxon>
        <taxon>Pseudomonadati</taxon>
        <taxon>Pseudomonadota</taxon>
        <taxon>Alphaproteobacteria</taxon>
        <taxon>Rhodobacterales</taxon>
        <taxon>Paracoccaceae</taxon>
        <taxon>Puniceibacterium</taxon>
    </lineage>
</organism>
<dbReference type="Proteomes" id="UP000231259">
    <property type="component" value="Unassembled WGS sequence"/>
</dbReference>
<dbReference type="RefSeq" id="WP_099909872.1">
    <property type="nucleotide sequence ID" value="NZ_AWWI01000042.1"/>
</dbReference>
<evidence type="ECO:0000313" key="2">
    <source>
        <dbReference type="Proteomes" id="UP000231259"/>
    </source>
</evidence>
<reference evidence="1 2" key="1">
    <citation type="submission" date="2013-09" db="EMBL/GenBank/DDBJ databases">
        <title>Genome sequencing of Phaeobacter antarcticus sp. nov. SM1211.</title>
        <authorList>
            <person name="Zhang X.-Y."/>
            <person name="Liu C."/>
            <person name="Chen X.-L."/>
            <person name="Xie B.-B."/>
            <person name="Qin Q.-L."/>
            <person name="Rong J.-C."/>
            <person name="Zhang Y.-Z."/>
        </authorList>
    </citation>
    <scope>NUCLEOTIDE SEQUENCE [LARGE SCALE GENOMIC DNA]</scope>
    <source>
        <strain evidence="1 2">SM1211</strain>
    </source>
</reference>
<sequence>MASIFETTIDRFSSRPFSPVVQAFVGAVYGAGAKVLVGDTAAAQLFSTKTFGMGVLAPLYQDFQQVTVRIQDLPEPVDLATDREENVVVVPLVGRGRTVAPDLCCNLCSRTVRTTLGSFRRRQSRVVLQSFDAQFLLLDRSDPLID</sequence>
<gene>
    <name evidence="1" type="ORF">P775_04845</name>
</gene>
<protein>
    <submittedName>
        <fullName evidence="1">Uncharacterized protein</fullName>
    </submittedName>
</protein>